<evidence type="ECO:0000256" key="1">
    <source>
        <dbReference type="PROSITE-ProRule" id="PRU00325"/>
    </source>
</evidence>
<protein>
    <submittedName>
        <fullName evidence="4">SWIM zinc finger family protein</fullName>
    </submittedName>
</protein>
<dbReference type="Proteomes" id="UP001597280">
    <property type="component" value="Unassembled WGS sequence"/>
</dbReference>
<evidence type="ECO:0000259" key="3">
    <source>
        <dbReference type="PROSITE" id="PS50966"/>
    </source>
</evidence>
<dbReference type="InterPro" id="IPR007527">
    <property type="entry name" value="Znf_SWIM"/>
</dbReference>
<name>A0ABW4PVH2_9MICO</name>
<proteinExistence type="predicted"/>
<comment type="caution">
    <text evidence="4">The sequence shown here is derived from an EMBL/GenBank/DDBJ whole genome shotgun (WGS) entry which is preliminary data.</text>
</comment>
<feature type="region of interest" description="Disordered" evidence="2">
    <location>
        <begin position="175"/>
        <end position="229"/>
    </location>
</feature>
<feature type="region of interest" description="Disordered" evidence="2">
    <location>
        <begin position="243"/>
        <end position="265"/>
    </location>
</feature>
<dbReference type="RefSeq" id="WP_343903649.1">
    <property type="nucleotide sequence ID" value="NZ_BAAAIS010000002.1"/>
</dbReference>
<keyword evidence="5" id="KW-1185">Reference proteome</keyword>
<accession>A0ABW4PVH2</accession>
<keyword evidence="1" id="KW-0479">Metal-binding</keyword>
<organism evidence="4 5">
    <name type="scientific">Brachybacterium rhamnosum</name>
    <dbReference type="NCBI Taxonomy" id="173361"/>
    <lineage>
        <taxon>Bacteria</taxon>
        <taxon>Bacillati</taxon>
        <taxon>Actinomycetota</taxon>
        <taxon>Actinomycetes</taxon>
        <taxon>Micrococcales</taxon>
        <taxon>Dermabacteraceae</taxon>
        <taxon>Brachybacterium</taxon>
    </lineage>
</organism>
<evidence type="ECO:0000313" key="4">
    <source>
        <dbReference type="EMBL" id="MFD1834272.1"/>
    </source>
</evidence>
<keyword evidence="1" id="KW-0863">Zinc-finger</keyword>
<feature type="compositionally biased region" description="Gly residues" evidence="2">
    <location>
        <begin position="204"/>
        <end position="213"/>
    </location>
</feature>
<evidence type="ECO:0000313" key="5">
    <source>
        <dbReference type="Proteomes" id="UP001597280"/>
    </source>
</evidence>
<feature type="domain" description="SWIM-type" evidence="3">
    <location>
        <begin position="115"/>
        <end position="151"/>
    </location>
</feature>
<reference evidence="5" key="1">
    <citation type="journal article" date="2019" name="Int. J. Syst. Evol. Microbiol.">
        <title>The Global Catalogue of Microorganisms (GCM) 10K type strain sequencing project: providing services to taxonomists for standard genome sequencing and annotation.</title>
        <authorList>
            <consortium name="The Broad Institute Genomics Platform"/>
            <consortium name="The Broad Institute Genome Sequencing Center for Infectious Disease"/>
            <person name="Wu L."/>
            <person name="Ma J."/>
        </authorList>
    </citation>
    <scope>NUCLEOTIDE SEQUENCE [LARGE SCALE GENOMIC DNA]</scope>
    <source>
        <strain evidence="5">JCM 11650</strain>
    </source>
</reference>
<dbReference type="PANTHER" id="PTHR38133">
    <property type="entry name" value="SLR1429 PROTEIN"/>
    <property type="match status" value="1"/>
</dbReference>
<sequence>MSITLRSRRGAIGKGWHAVALRTAAELLLGPGRASGGRADARAGRVQWLDLSPGRARGAVLGADGEVHEAQLDLAPLVGADRAVVLRIARAHPELPARLASGTYPEEIERELAREEVSLLPRGASELSHDCSCLDWPGPCRHVAALVYVLVESVDEDPTGLLTLRGLSLGDLMAPRDEAPAGGVPSGAGADDPEDASEAEPGSPGAGGEGTPGQGAVDPRRLDPAPLAAVIGEPPAALLASFFAAAELEDGEPEGTTPDPPTVEP</sequence>
<evidence type="ECO:0000256" key="2">
    <source>
        <dbReference type="SAM" id="MobiDB-lite"/>
    </source>
</evidence>
<dbReference type="Pfam" id="PF04434">
    <property type="entry name" value="SWIM"/>
    <property type="match status" value="1"/>
</dbReference>
<dbReference type="PANTHER" id="PTHR38133:SF1">
    <property type="entry name" value="SLR1429 PROTEIN"/>
    <property type="match status" value="1"/>
</dbReference>
<dbReference type="PROSITE" id="PS50966">
    <property type="entry name" value="ZF_SWIM"/>
    <property type="match status" value="1"/>
</dbReference>
<gene>
    <name evidence="4" type="ORF">ACFSDA_04200</name>
</gene>
<dbReference type="EMBL" id="JBHUFL010000002">
    <property type="protein sequence ID" value="MFD1834272.1"/>
    <property type="molecule type" value="Genomic_DNA"/>
</dbReference>
<keyword evidence="1" id="KW-0862">Zinc</keyword>
<feature type="compositionally biased region" description="Low complexity" evidence="2">
    <location>
        <begin position="180"/>
        <end position="190"/>
    </location>
</feature>